<proteinExistence type="predicted"/>
<organism evidence="2 3">
    <name type="scientific">Oryza sativa subsp. japonica</name>
    <name type="common">Rice</name>
    <dbReference type="NCBI Taxonomy" id="39947"/>
    <lineage>
        <taxon>Eukaryota</taxon>
        <taxon>Viridiplantae</taxon>
        <taxon>Streptophyta</taxon>
        <taxon>Embryophyta</taxon>
        <taxon>Tracheophyta</taxon>
        <taxon>Spermatophyta</taxon>
        <taxon>Magnoliopsida</taxon>
        <taxon>Liliopsida</taxon>
        <taxon>Poales</taxon>
        <taxon>Poaceae</taxon>
        <taxon>BOP clade</taxon>
        <taxon>Oryzoideae</taxon>
        <taxon>Oryzeae</taxon>
        <taxon>Oryzinae</taxon>
        <taxon>Oryza</taxon>
        <taxon>Oryza sativa</taxon>
    </lineage>
</organism>
<evidence type="ECO:0000256" key="1">
    <source>
        <dbReference type="SAM" id="Phobius"/>
    </source>
</evidence>
<reference evidence="2 3" key="2">
    <citation type="journal article" date="2013" name="Plant Cell Physiol.">
        <title>Rice Annotation Project Database (RAP-DB): an integrative and interactive database for rice genomics.</title>
        <authorList>
            <person name="Sakai H."/>
            <person name="Lee S.S."/>
            <person name="Tanaka T."/>
            <person name="Numa H."/>
            <person name="Kim J."/>
            <person name="Kawahara Y."/>
            <person name="Wakimoto H."/>
            <person name="Yang C.C."/>
            <person name="Iwamoto M."/>
            <person name="Abe T."/>
            <person name="Yamada Y."/>
            <person name="Muto A."/>
            <person name="Inokuchi H."/>
            <person name="Ikemura T."/>
            <person name="Matsumoto T."/>
            <person name="Sasaki T."/>
            <person name="Itoh T."/>
        </authorList>
    </citation>
    <scope>NUCLEOTIDE SEQUENCE [LARGE SCALE GENOMIC DNA]</scope>
    <source>
        <strain evidence="3">cv. Nipponbare</strain>
    </source>
</reference>
<evidence type="ECO:0000313" key="3">
    <source>
        <dbReference type="Proteomes" id="UP000059680"/>
    </source>
</evidence>
<reference evidence="3" key="1">
    <citation type="journal article" date="2005" name="Nature">
        <title>The map-based sequence of the rice genome.</title>
        <authorList>
            <consortium name="International rice genome sequencing project (IRGSP)"/>
            <person name="Matsumoto T."/>
            <person name="Wu J."/>
            <person name="Kanamori H."/>
            <person name="Katayose Y."/>
            <person name="Fujisawa M."/>
            <person name="Namiki N."/>
            <person name="Mizuno H."/>
            <person name="Yamamoto K."/>
            <person name="Antonio B.A."/>
            <person name="Baba T."/>
            <person name="Sakata K."/>
            <person name="Nagamura Y."/>
            <person name="Aoki H."/>
            <person name="Arikawa K."/>
            <person name="Arita K."/>
            <person name="Bito T."/>
            <person name="Chiden Y."/>
            <person name="Fujitsuka N."/>
            <person name="Fukunaka R."/>
            <person name="Hamada M."/>
            <person name="Harada C."/>
            <person name="Hayashi A."/>
            <person name="Hijishita S."/>
            <person name="Honda M."/>
            <person name="Hosokawa S."/>
            <person name="Ichikawa Y."/>
            <person name="Idonuma A."/>
            <person name="Iijima M."/>
            <person name="Ikeda M."/>
            <person name="Ikeno M."/>
            <person name="Ito K."/>
            <person name="Ito S."/>
            <person name="Ito T."/>
            <person name="Ito Y."/>
            <person name="Ito Y."/>
            <person name="Iwabuchi A."/>
            <person name="Kamiya K."/>
            <person name="Karasawa W."/>
            <person name="Kurita K."/>
            <person name="Katagiri S."/>
            <person name="Kikuta A."/>
            <person name="Kobayashi H."/>
            <person name="Kobayashi N."/>
            <person name="Machita K."/>
            <person name="Maehara T."/>
            <person name="Masukawa M."/>
            <person name="Mizubayashi T."/>
            <person name="Mukai Y."/>
            <person name="Nagasaki H."/>
            <person name="Nagata Y."/>
            <person name="Naito S."/>
            <person name="Nakashima M."/>
            <person name="Nakama Y."/>
            <person name="Nakamichi Y."/>
            <person name="Nakamura M."/>
            <person name="Meguro A."/>
            <person name="Negishi M."/>
            <person name="Ohta I."/>
            <person name="Ohta T."/>
            <person name="Okamoto M."/>
            <person name="Ono N."/>
            <person name="Saji S."/>
            <person name="Sakaguchi M."/>
            <person name="Sakai K."/>
            <person name="Shibata M."/>
            <person name="Shimokawa T."/>
            <person name="Song J."/>
            <person name="Takazaki Y."/>
            <person name="Terasawa K."/>
            <person name="Tsugane M."/>
            <person name="Tsuji K."/>
            <person name="Ueda S."/>
            <person name="Waki K."/>
            <person name="Yamagata H."/>
            <person name="Yamamoto M."/>
            <person name="Yamamoto S."/>
            <person name="Yamane H."/>
            <person name="Yoshiki S."/>
            <person name="Yoshihara R."/>
            <person name="Yukawa K."/>
            <person name="Zhong H."/>
            <person name="Yano M."/>
            <person name="Yuan Q."/>
            <person name="Ouyang S."/>
            <person name="Liu J."/>
            <person name="Jones K.M."/>
            <person name="Gansberger K."/>
            <person name="Moffat K."/>
            <person name="Hill J."/>
            <person name="Bera J."/>
            <person name="Fadrosh D."/>
            <person name="Jin S."/>
            <person name="Johri S."/>
            <person name="Kim M."/>
            <person name="Overton L."/>
            <person name="Reardon M."/>
            <person name="Tsitrin T."/>
            <person name="Vuong H."/>
            <person name="Weaver B."/>
            <person name="Ciecko A."/>
            <person name="Tallon L."/>
            <person name="Jackson J."/>
            <person name="Pai G."/>
            <person name="Aken S.V."/>
            <person name="Utterback T."/>
            <person name="Reidmuller S."/>
            <person name="Feldblyum T."/>
            <person name="Hsiao J."/>
            <person name="Zismann V."/>
            <person name="Iobst S."/>
            <person name="de Vazeille A.R."/>
            <person name="Buell C.R."/>
            <person name="Ying K."/>
            <person name="Li Y."/>
            <person name="Lu T."/>
            <person name="Huang Y."/>
            <person name="Zhao Q."/>
            <person name="Feng Q."/>
            <person name="Zhang L."/>
            <person name="Zhu J."/>
            <person name="Weng Q."/>
            <person name="Mu J."/>
            <person name="Lu Y."/>
            <person name="Fan D."/>
            <person name="Liu Y."/>
            <person name="Guan J."/>
            <person name="Zhang Y."/>
            <person name="Yu S."/>
            <person name="Liu X."/>
            <person name="Zhang Y."/>
            <person name="Hong G."/>
            <person name="Han B."/>
            <person name="Choisne N."/>
            <person name="Demange N."/>
            <person name="Orjeda G."/>
            <person name="Samain S."/>
            <person name="Cattolico L."/>
            <person name="Pelletier E."/>
            <person name="Couloux A."/>
            <person name="Segurens B."/>
            <person name="Wincker P."/>
            <person name="D'Hont A."/>
            <person name="Scarpelli C."/>
            <person name="Weissenbach J."/>
            <person name="Salanoubat M."/>
            <person name="Quetier F."/>
            <person name="Yu Y."/>
            <person name="Kim H.R."/>
            <person name="Rambo T."/>
            <person name="Currie J."/>
            <person name="Collura K."/>
            <person name="Luo M."/>
            <person name="Yang T."/>
            <person name="Ammiraju J.S.S."/>
            <person name="Engler F."/>
            <person name="Soderlund C."/>
            <person name="Wing R.A."/>
            <person name="Palmer L.E."/>
            <person name="de la Bastide M."/>
            <person name="Spiegel L."/>
            <person name="Nascimento L."/>
            <person name="Zutavern T."/>
            <person name="O'Shaughnessy A."/>
            <person name="Dike S."/>
            <person name="Dedhia N."/>
            <person name="Preston R."/>
            <person name="Balija V."/>
            <person name="McCombie W.R."/>
            <person name="Chow T."/>
            <person name="Chen H."/>
            <person name="Chung M."/>
            <person name="Chen C."/>
            <person name="Shaw J."/>
            <person name="Wu H."/>
            <person name="Hsiao K."/>
            <person name="Chao Y."/>
            <person name="Chu M."/>
            <person name="Cheng C."/>
            <person name="Hour A."/>
            <person name="Lee P."/>
            <person name="Lin S."/>
            <person name="Lin Y."/>
            <person name="Liou J."/>
            <person name="Liu S."/>
            <person name="Hsing Y."/>
            <person name="Raghuvanshi S."/>
            <person name="Mohanty A."/>
            <person name="Bharti A.K."/>
            <person name="Gaur A."/>
            <person name="Gupta V."/>
            <person name="Kumar D."/>
            <person name="Ravi V."/>
            <person name="Vij S."/>
            <person name="Kapur A."/>
            <person name="Khurana P."/>
            <person name="Khurana P."/>
            <person name="Khurana J.P."/>
            <person name="Tyagi A.K."/>
            <person name="Gaikwad K."/>
            <person name="Singh A."/>
            <person name="Dalal V."/>
            <person name="Srivastava S."/>
            <person name="Dixit A."/>
            <person name="Pal A.K."/>
            <person name="Ghazi I.A."/>
            <person name="Yadav M."/>
            <person name="Pandit A."/>
            <person name="Bhargava A."/>
            <person name="Sureshbabu K."/>
            <person name="Batra K."/>
            <person name="Sharma T.R."/>
            <person name="Mohapatra T."/>
            <person name="Singh N.K."/>
            <person name="Messing J."/>
            <person name="Nelson A.B."/>
            <person name="Fuks G."/>
            <person name="Kavchok S."/>
            <person name="Keizer G."/>
            <person name="Linton E."/>
            <person name="Llaca V."/>
            <person name="Song R."/>
            <person name="Tanyolac B."/>
            <person name="Young S."/>
            <person name="Ho-Il K."/>
            <person name="Hahn J.H."/>
            <person name="Sangsakoo G."/>
            <person name="Vanavichit A."/>
            <person name="de Mattos Luiz.A.T."/>
            <person name="Zimmer P.D."/>
            <person name="Malone G."/>
            <person name="Dellagostin O."/>
            <person name="de Oliveira A.C."/>
            <person name="Bevan M."/>
            <person name="Bancroft I."/>
            <person name="Minx P."/>
            <person name="Cordum H."/>
            <person name="Wilson R."/>
            <person name="Cheng Z."/>
            <person name="Jin W."/>
            <person name="Jiang J."/>
            <person name="Leong S.A."/>
            <person name="Iwama H."/>
            <person name="Gojobori T."/>
            <person name="Itoh T."/>
            <person name="Niimura Y."/>
            <person name="Fujii Y."/>
            <person name="Habara T."/>
            <person name="Sakai H."/>
            <person name="Sato Y."/>
            <person name="Wilson G."/>
            <person name="Kumar K."/>
            <person name="McCouch S."/>
            <person name="Juretic N."/>
            <person name="Hoen D."/>
            <person name="Wright S."/>
            <person name="Bruskiewich R."/>
            <person name="Bureau T."/>
            <person name="Miyao A."/>
            <person name="Hirochika H."/>
            <person name="Nishikawa T."/>
            <person name="Kadowaki K."/>
            <person name="Sugiura M."/>
            <person name="Burr B."/>
            <person name="Sasaki T."/>
        </authorList>
    </citation>
    <scope>NUCLEOTIDE SEQUENCE [LARGE SCALE GENOMIC DNA]</scope>
    <source>
        <strain evidence="3">cv. Nipponbare</strain>
    </source>
</reference>
<dbReference type="AlphaFoldDB" id="A0A0P0XJR2"/>
<evidence type="ECO:0000313" key="2">
    <source>
        <dbReference type="EMBL" id="BAT07309.1"/>
    </source>
</evidence>
<accession>A0A0P0XJR2</accession>
<sequence>SFLMAVVAAAEDLVPLLLSTSDMSRSATSPSSSSTSALLLSHQLWYRGKLASWDSLAVEHKRRASRSATSPACSSTTQCLSLICKSRSVIWSLGTSRYLSLILIFFCGFALNLFFWYSITMIFCSLTTLQNYFIA</sequence>
<keyword evidence="1" id="KW-0472">Membrane</keyword>
<dbReference type="InParanoid" id="A0A0P0XJR2"/>
<dbReference type="EMBL" id="AP014965">
    <property type="protein sequence ID" value="BAT07309.1"/>
    <property type="molecule type" value="Genomic_DNA"/>
</dbReference>
<protein>
    <submittedName>
        <fullName evidence="2">Os09g0295300 protein</fullName>
    </submittedName>
</protein>
<feature type="non-terminal residue" evidence="2">
    <location>
        <position position="1"/>
    </location>
</feature>
<name>A0A0P0XJR2_ORYSJ</name>
<dbReference type="SMR" id="A0A0P0XJR2"/>
<keyword evidence="1" id="KW-0812">Transmembrane</keyword>
<feature type="transmembrane region" description="Helical" evidence="1">
    <location>
        <begin position="98"/>
        <end position="119"/>
    </location>
</feature>
<keyword evidence="1" id="KW-1133">Transmembrane helix</keyword>
<gene>
    <name evidence="2" type="ordered locus">Os09g0295300</name>
    <name evidence="2" type="ORF">OSNPB_090295300</name>
</gene>
<keyword evidence="3" id="KW-1185">Reference proteome</keyword>
<dbReference type="Proteomes" id="UP000059680">
    <property type="component" value="Chromosome 9"/>
</dbReference>
<reference evidence="2 3" key="3">
    <citation type="journal article" date="2013" name="Rice">
        <title>Improvement of the Oryza sativa Nipponbare reference genome using next generation sequence and optical map data.</title>
        <authorList>
            <person name="Kawahara Y."/>
            <person name="de la Bastide M."/>
            <person name="Hamilton J.P."/>
            <person name="Kanamori H."/>
            <person name="McCombie W.R."/>
            <person name="Ouyang S."/>
            <person name="Schwartz D.C."/>
            <person name="Tanaka T."/>
            <person name="Wu J."/>
            <person name="Zhou S."/>
            <person name="Childs K.L."/>
            <person name="Davidson R.M."/>
            <person name="Lin H."/>
            <person name="Quesada-Ocampo L."/>
            <person name="Vaillancourt B."/>
            <person name="Sakai H."/>
            <person name="Lee S.S."/>
            <person name="Kim J."/>
            <person name="Numa H."/>
            <person name="Itoh T."/>
            <person name="Buell C.R."/>
            <person name="Matsumoto T."/>
        </authorList>
    </citation>
    <scope>NUCLEOTIDE SEQUENCE [LARGE SCALE GENOMIC DNA]</scope>
    <source>
        <strain evidence="3">cv. Nipponbare</strain>
    </source>
</reference>
<dbReference type="Gramene" id="Os09t0295300-00">
    <property type="protein sequence ID" value="Os09t0295300-00"/>
    <property type="gene ID" value="Os09g0295300"/>
</dbReference>
<dbReference type="PaxDb" id="39947-A0A0P0XJR2"/>